<evidence type="ECO:0000313" key="1">
    <source>
        <dbReference type="EMBL" id="OTP17694.1"/>
    </source>
</evidence>
<protein>
    <submittedName>
        <fullName evidence="1">Uncharacterized protein</fullName>
    </submittedName>
</protein>
<gene>
    <name evidence="1" type="ORF">A5888_001832</name>
    <name evidence="2" type="ORF">A5888_003075</name>
</gene>
<organism evidence="1">
    <name type="scientific">Candidatus Enterococcus clewellii</name>
    <dbReference type="NCBI Taxonomy" id="1834193"/>
    <lineage>
        <taxon>Bacteria</taxon>
        <taxon>Bacillati</taxon>
        <taxon>Bacillota</taxon>
        <taxon>Bacilli</taxon>
        <taxon>Lactobacillales</taxon>
        <taxon>Enterococcaceae</taxon>
        <taxon>Enterococcus</taxon>
    </lineage>
</organism>
<reference evidence="2" key="2">
    <citation type="submission" date="2017-05" db="EMBL/GenBank/DDBJ databases">
        <authorList>
            <consortium name="The Broad Institute Genomics Platform"/>
            <consortium name="The Broad Institute Genomic Center for Infectious Diseases"/>
            <person name="Earl A."/>
            <person name="Manson A."/>
            <person name="Schwartman J."/>
            <person name="Gilmore M."/>
            <person name="Abouelleil A."/>
            <person name="Cao P."/>
            <person name="Chapman S."/>
            <person name="Cusick C."/>
            <person name="Shea T."/>
            <person name="Young S."/>
            <person name="Neafsey D."/>
            <person name="Nusbaum C."/>
            <person name="Birren B."/>
        </authorList>
    </citation>
    <scope>NUCLEOTIDE SEQUENCE</scope>
    <source>
        <strain evidence="2">9E7_DIV0242</strain>
    </source>
</reference>
<evidence type="ECO:0000313" key="2">
    <source>
        <dbReference type="EMBL" id="WYJ91307.1"/>
    </source>
</evidence>
<keyword evidence="3" id="KW-1185">Reference proteome</keyword>
<accession>A0A242K942</accession>
<sequence>MNMSKKYMNYVGELLTDVEYHGLGKPKNFMEVHMDVELPFRLYCRTHADDWKEVTEEERASLVEQLEDKKSKYSKNDYRYYMLDFQLASLEAL</sequence>
<reference evidence="2" key="3">
    <citation type="submission" date="2024-03" db="EMBL/GenBank/DDBJ databases">
        <title>The Genome Sequence of Enterococcus sp. DIV0242b.</title>
        <authorList>
            <consortium name="The Broad Institute Genomics Platform"/>
            <consortium name="The Broad Institute Microbial Omics Core"/>
            <consortium name="The Broad Institute Genomic Center for Infectious Diseases"/>
            <person name="Earl A."/>
            <person name="Manson A."/>
            <person name="Gilmore M."/>
            <person name="Schwartman J."/>
            <person name="Shea T."/>
            <person name="Abouelleil A."/>
            <person name="Cao P."/>
            <person name="Chapman S."/>
            <person name="Cusick C."/>
            <person name="Young S."/>
            <person name="Neafsey D."/>
            <person name="Nusbaum C."/>
            <person name="Birren B."/>
        </authorList>
    </citation>
    <scope>NUCLEOTIDE SEQUENCE</scope>
    <source>
        <strain evidence="2">9E7_DIV0242</strain>
    </source>
</reference>
<dbReference type="EMBL" id="NGMM01000002">
    <property type="protein sequence ID" value="OTP17694.1"/>
    <property type="molecule type" value="Genomic_DNA"/>
</dbReference>
<dbReference type="EMBL" id="CP147247">
    <property type="protein sequence ID" value="WYJ91307.1"/>
    <property type="molecule type" value="Genomic_DNA"/>
</dbReference>
<name>A0A242K942_9ENTE</name>
<dbReference type="AlphaFoldDB" id="A0A242K942"/>
<proteinExistence type="predicted"/>
<evidence type="ECO:0000313" key="3">
    <source>
        <dbReference type="Proteomes" id="UP000195141"/>
    </source>
</evidence>
<reference evidence="1" key="1">
    <citation type="submission" date="2017-05" db="EMBL/GenBank/DDBJ databases">
        <title>The Genome Sequence of Enterococcus sp. 9E7_DIV0242.</title>
        <authorList>
            <consortium name="The Broad Institute Genomics Platform"/>
            <consortium name="The Broad Institute Genomic Center for Infectious Diseases"/>
            <person name="Earl A."/>
            <person name="Manson A."/>
            <person name="Schwartman J."/>
            <person name="Gilmore M."/>
            <person name="Abouelleil A."/>
            <person name="Cao P."/>
            <person name="Chapman S."/>
            <person name="Cusick C."/>
            <person name="Shea T."/>
            <person name="Young S."/>
            <person name="Neafsey D."/>
            <person name="Nusbaum C."/>
            <person name="Birren B."/>
        </authorList>
    </citation>
    <scope>NUCLEOTIDE SEQUENCE [LARGE SCALE GENOMIC DNA]</scope>
    <source>
        <strain evidence="1">9E7_DIV0242</strain>
    </source>
</reference>
<dbReference type="Proteomes" id="UP000195141">
    <property type="component" value="Chromosome"/>
</dbReference>